<dbReference type="Proteomes" id="UP001557470">
    <property type="component" value="Unassembled WGS sequence"/>
</dbReference>
<proteinExistence type="predicted"/>
<name>A0ABD0XEW2_UMBPY</name>
<evidence type="ECO:0000313" key="2">
    <source>
        <dbReference type="Proteomes" id="UP001557470"/>
    </source>
</evidence>
<dbReference type="AlphaFoldDB" id="A0ABD0XEW2"/>
<gene>
    <name evidence="1" type="ORF">UPYG_G00071630</name>
</gene>
<sequence length="105" mass="12008">MHISTSCSSHHSRRKRSFERTGCHSQASCYTSHLPWEKTGESLLHQWKQKNSHAAKPFIWESGMDGHTWLIFRLLVTGVYWVIDSQEKWQFVRCGKDSCAAAGAG</sequence>
<evidence type="ECO:0000313" key="1">
    <source>
        <dbReference type="EMBL" id="KAL1006382.1"/>
    </source>
</evidence>
<keyword evidence="2" id="KW-1185">Reference proteome</keyword>
<accession>A0ABD0XEW2</accession>
<protein>
    <submittedName>
        <fullName evidence="1">Uncharacterized protein</fullName>
    </submittedName>
</protein>
<organism evidence="1 2">
    <name type="scientific">Umbra pygmaea</name>
    <name type="common">Eastern mudminnow</name>
    <dbReference type="NCBI Taxonomy" id="75934"/>
    <lineage>
        <taxon>Eukaryota</taxon>
        <taxon>Metazoa</taxon>
        <taxon>Chordata</taxon>
        <taxon>Craniata</taxon>
        <taxon>Vertebrata</taxon>
        <taxon>Euteleostomi</taxon>
        <taxon>Actinopterygii</taxon>
        <taxon>Neopterygii</taxon>
        <taxon>Teleostei</taxon>
        <taxon>Protacanthopterygii</taxon>
        <taxon>Esociformes</taxon>
        <taxon>Umbridae</taxon>
        <taxon>Umbra</taxon>
    </lineage>
</organism>
<dbReference type="EMBL" id="JAGEUA010000002">
    <property type="protein sequence ID" value="KAL1006382.1"/>
    <property type="molecule type" value="Genomic_DNA"/>
</dbReference>
<reference evidence="1 2" key="1">
    <citation type="submission" date="2024-06" db="EMBL/GenBank/DDBJ databases">
        <authorList>
            <person name="Pan Q."/>
            <person name="Wen M."/>
            <person name="Jouanno E."/>
            <person name="Zahm M."/>
            <person name="Klopp C."/>
            <person name="Cabau C."/>
            <person name="Louis A."/>
            <person name="Berthelot C."/>
            <person name="Parey E."/>
            <person name="Roest Crollius H."/>
            <person name="Montfort J."/>
            <person name="Robinson-Rechavi M."/>
            <person name="Bouchez O."/>
            <person name="Lampietro C."/>
            <person name="Lopez Roques C."/>
            <person name="Donnadieu C."/>
            <person name="Postlethwait J."/>
            <person name="Bobe J."/>
            <person name="Verreycken H."/>
            <person name="Guiguen Y."/>
        </authorList>
    </citation>
    <scope>NUCLEOTIDE SEQUENCE [LARGE SCALE GENOMIC DNA]</scope>
    <source>
        <strain evidence="1">Up_M1</strain>
        <tissue evidence="1">Testis</tissue>
    </source>
</reference>
<comment type="caution">
    <text evidence="1">The sequence shown here is derived from an EMBL/GenBank/DDBJ whole genome shotgun (WGS) entry which is preliminary data.</text>
</comment>